<dbReference type="PANTHER" id="PTHR43618:SF2">
    <property type="entry name" value="CHAIN DEHYDROGENASE, PUTATIVE (AFU_ORTHOLOGUE AFUA_6G06930)-RELATED"/>
    <property type="match status" value="1"/>
</dbReference>
<dbReference type="InterPro" id="IPR036291">
    <property type="entry name" value="NAD(P)-bd_dom_sf"/>
</dbReference>
<evidence type="ECO:0000256" key="2">
    <source>
        <dbReference type="ARBA" id="ARBA00022857"/>
    </source>
</evidence>
<dbReference type="Pfam" id="PF13561">
    <property type="entry name" value="adh_short_C2"/>
    <property type="match status" value="1"/>
</dbReference>
<dbReference type="CDD" id="cd05233">
    <property type="entry name" value="SDR_c"/>
    <property type="match status" value="1"/>
</dbReference>
<keyword evidence="5" id="KW-1185">Reference proteome</keyword>
<keyword evidence="2" id="KW-0521">NADP</keyword>
<proteinExistence type="inferred from homology"/>
<dbReference type="Gene3D" id="3.40.50.720">
    <property type="entry name" value="NAD(P)-binding Rossmann-like Domain"/>
    <property type="match status" value="1"/>
</dbReference>
<dbReference type="Proteomes" id="UP000799776">
    <property type="component" value="Unassembled WGS sequence"/>
</dbReference>
<gene>
    <name evidence="4" type="ORF">K490DRAFT_45370</name>
</gene>
<dbReference type="EMBL" id="ML978727">
    <property type="protein sequence ID" value="KAF2085897.1"/>
    <property type="molecule type" value="Genomic_DNA"/>
</dbReference>
<protein>
    <submittedName>
        <fullName evidence="4">NAD(P)-binding protein</fullName>
    </submittedName>
</protein>
<comment type="similarity">
    <text evidence="1">Belongs to the short-chain dehydrogenases/reductases (SDR) family.</text>
</comment>
<dbReference type="FunFam" id="3.40.50.720:FF:000084">
    <property type="entry name" value="Short-chain dehydrogenase reductase"/>
    <property type="match status" value="1"/>
</dbReference>
<evidence type="ECO:0000256" key="3">
    <source>
        <dbReference type="ARBA" id="ARBA00023002"/>
    </source>
</evidence>
<sequence>MPYALKGRNVLITGGSRGLGAVIAEKFAEQGCNVAINYASSESAAQELAARIGEKHGVRTCIIKADVGVSAECARCVQETVKAFGGIDILIGNAGYTKFAEFADLSSLPEEDWDKCWAVNVKGKLALLREAVPFFNANKEGGVFLITSSVAGVSQSGSSMAYSVTKAAQLHLMKCMATTQGPKVRVNAVLPGLLLTEWGNKYGDDKIAELKEQSALKTETDLDDCADAYVMLAKNTSITGQKFQVGASRLTVLCLWCCRLTGLDAGLYIAAP</sequence>
<evidence type="ECO:0000313" key="5">
    <source>
        <dbReference type="Proteomes" id="UP000799776"/>
    </source>
</evidence>
<dbReference type="OrthoDB" id="37659at2759"/>
<accession>A0A9P4HS62</accession>
<dbReference type="PRINTS" id="PR00081">
    <property type="entry name" value="GDHRDH"/>
</dbReference>
<reference evidence="4" key="1">
    <citation type="journal article" date="2020" name="Stud. Mycol.">
        <title>101 Dothideomycetes genomes: a test case for predicting lifestyles and emergence of pathogens.</title>
        <authorList>
            <person name="Haridas S."/>
            <person name="Albert R."/>
            <person name="Binder M."/>
            <person name="Bloem J."/>
            <person name="Labutti K."/>
            <person name="Salamov A."/>
            <person name="Andreopoulos B."/>
            <person name="Baker S."/>
            <person name="Barry K."/>
            <person name="Bills G."/>
            <person name="Bluhm B."/>
            <person name="Cannon C."/>
            <person name="Castanera R."/>
            <person name="Culley D."/>
            <person name="Daum C."/>
            <person name="Ezra D."/>
            <person name="Gonzalez J."/>
            <person name="Henrissat B."/>
            <person name="Kuo A."/>
            <person name="Liang C."/>
            <person name="Lipzen A."/>
            <person name="Lutzoni F."/>
            <person name="Magnuson J."/>
            <person name="Mondo S."/>
            <person name="Nolan M."/>
            <person name="Ohm R."/>
            <person name="Pangilinan J."/>
            <person name="Park H.-J."/>
            <person name="Ramirez L."/>
            <person name="Alfaro M."/>
            <person name="Sun H."/>
            <person name="Tritt A."/>
            <person name="Yoshinaga Y."/>
            <person name="Zwiers L.-H."/>
            <person name="Turgeon B."/>
            <person name="Goodwin S."/>
            <person name="Spatafora J."/>
            <person name="Crous P."/>
            <person name="Grigoriev I."/>
        </authorList>
    </citation>
    <scope>NUCLEOTIDE SEQUENCE</scope>
    <source>
        <strain evidence="4">CBS 121410</strain>
    </source>
</reference>
<dbReference type="AlphaFoldDB" id="A0A9P4HS62"/>
<comment type="caution">
    <text evidence="4">The sequence shown here is derived from an EMBL/GenBank/DDBJ whole genome shotgun (WGS) entry which is preliminary data.</text>
</comment>
<evidence type="ECO:0000256" key="1">
    <source>
        <dbReference type="ARBA" id="ARBA00006484"/>
    </source>
</evidence>
<keyword evidence="3" id="KW-0560">Oxidoreductase</keyword>
<dbReference type="PANTHER" id="PTHR43618">
    <property type="entry name" value="7-ALPHA-HYDROXYSTEROID DEHYDROGENASE"/>
    <property type="match status" value="1"/>
</dbReference>
<dbReference type="GO" id="GO:0016491">
    <property type="term" value="F:oxidoreductase activity"/>
    <property type="evidence" value="ECO:0007669"/>
    <property type="project" value="UniProtKB-KW"/>
</dbReference>
<name>A0A9P4HS62_9PEZI</name>
<dbReference type="InterPro" id="IPR002347">
    <property type="entry name" value="SDR_fam"/>
</dbReference>
<evidence type="ECO:0000313" key="4">
    <source>
        <dbReference type="EMBL" id="KAF2085897.1"/>
    </source>
</evidence>
<organism evidence="4 5">
    <name type="scientific">Saccharata proteae CBS 121410</name>
    <dbReference type="NCBI Taxonomy" id="1314787"/>
    <lineage>
        <taxon>Eukaryota</taxon>
        <taxon>Fungi</taxon>
        <taxon>Dikarya</taxon>
        <taxon>Ascomycota</taxon>
        <taxon>Pezizomycotina</taxon>
        <taxon>Dothideomycetes</taxon>
        <taxon>Dothideomycetes incertae sedis</taxon>
        <taxon>Botryosphaeriales</taxon>
        <taxon>Saccharataceae</taxon>
        <taxon>Saccharata</taxon>
    </lineage>
</organism>
<dbReference type="SUPFAM" id="SSF51735">
    <property type="entry name" value="NAD(P)-binding Rossmann-fold domains"/>
    <property type="match status" value="1"/>
</dbReference>
<dbReference type="InterPro" id="IPR052178">
    <property type="entry name" value="Sec_Metab_Biosynth_SDR"/>
</dbReference>